<evidence type="ECO:0000313" key="1">
    <source>
        <dbReference type="EMBL" id="GJT32085.1"/>
    </source>
</evidence>
<keyword evidence="2" id="KW-1185">Reference proteome</keyword>
<organism evidence="1 2">
    <name type="scientific">Tanacetum coccineum</name>
    <dbReference type="NCBI Taxonomy" id="301880"/>
    <lineage>
        <taxon>Eukaryota</taxon>
        <taxon>Viridiplantae</taxon>
        <taxon>Streptophyta</taxon>
        <taxon>Embryophyta</taxon>
        <taxon>Tracheophyta</taxon>
        <taxon>Spermatophyta</taxon>
        <taxon>Magnoliopsida</taxon>
        <taxon>eudicotyledons</taxon>
        <taxon>Gunneridae</taxon>
        <taxon>Pentapetalae</taxon>
        <taxon>asterids</taxon>
        <taxon>campanulids</taxon>
        <taxon>Asterales</taxon>
        <taxon>Asteraceae</taxon>
        <taxon>Asteroideae</taxon>
        <taxon>Anthemideae</taxon>
        <taxon>Anthemidinae</taxon>
        <taxon>Tanacetum</taxon>
    </lineage>
</organism>
<gene>
    <name evidence="1" type="ORF">Tco_0922504</name>
</gene>
<reference evidence="1" key="1">
    <citation type="journal article" date="2022" name="Int. J. Mol. Sci.">
        <title>Draft Genome of Tanacetum Coccineum: Genomic Comparison of Closely Related Tanacetum-Family Plants.</title>
        <authorList>
            <person name="Yamashiro T."/>
            <person name="Shiraishi A."/>
            <person name="Nakayama K."/>
            <person name="Satake H."/>
        </authorList>
    </citation>
    <scope>NUCLEOTIDE SEQUENCE</scope>
</reference>
<dbReference type="Proteomes" id="UP001151760">
    <property type="component" value="Unassembled WGS sequence"/>
</dbReference>
<name>A0ABQ5CY95_9ASTR</name>
<accession>A0ABQ5CY95</accession>
<dbReference type="EMBL" id="BQNB010014761">
    <property type="protein sequence ID" value="GJT32085.1"/>
    <property type="molecule type" value="Genomic_DNA"/>
</dbReference>
<sequence length="177" mass="19434">MTVPISGIFKGYKIDPSTTLSHLFYADDAVFIGEWSHSNLKSIMNILRCFSLLSGMSINIQKSHLLGVGIPDNCVVEAAKSIGCLIMKAPFKYLGSHLVLNIWRVCVGIFLMAFKSKQGDERCLGQMESKVLASEKLEDLGCLVSSLQSGSSFSSGMALHFHDITALWSIFICLYMA</sequence>
<protein>
    <recommendedName>
        <fullName evidence="3">RNA-directed DNA polymerase, eukaryota</fullName>
    </recommendedName>
</protein>
<comment type="caution">
    <text evidence="1">The sequence shown here is derived from an EMBL/GenBank/DDBJ whole genome shotgun (WGS) entry which is preliminary data.</text>
</comment>
<proteinExistence type="predicted"/>
<evidence type="ECO:0008006" key="3">
    <source>
        <dbReference type="Google" id="ProtNLM"/>
    </source>
</evidence>
<evidence type="ECO:0000313" key="2">
    <source>
        <dbReference type="Proteomes" id="UP001151760"/>
    </source>
</evidence>
<reference evidence="1" key="2">
    <citation type="submission" date="2022-01" db="EMBL/GenBank/DDBJ databases">
        <authorList>
            <person name="Yamashiro T."/>
            <person name="Shiraishi A."/>
            <person name="Satake H."/>
            <person name="Nakayama K."/>
        </authorList>
    </citation>
    <scope>NUCLEOTIDE SEQUENCE</scope>
</reference>